<evidence type="ECO:0008006" key="4">
    <source>
        <dbReference type="Google" id="ProtNLM"/>
    </source>
</evidence>
<sequence>MLITPHALVGIAIATQFDRVWMVAPLAIGSHFILDSVPHWDLDTEDISKKDVFISALDVGLAIFLATILTWGNSDWEMMWLGGLSASIPDAHNLLNALYNSPKRLKKYTLVHNKYHYGKYVRFLPGIALQLFVIMMSLVVMSL</sequence>
<gene>
    <name evidence="2" type="ORF">A3J50_03495</name>
</gene>
<accession>A0A1G1WNC9</accession>
<keyword evidence="1" id="KW-1133">Transmembrane helix</keyword>
<evidence type="ECO:0000313" key="2">
    <source>
        <dbReference type="EMBL" id="OGY29245.1"/>
    </source>
</evidence>
<dbReference type="EMBL" id="MHCX01000032">
    <property type="protein sequence ID" value="OGY29245.1"/>
    <property type="molecule type" value="Genomic_DNA"/>
</dbReference>
<proteinExistence type="predicted"/>
<comment type="caution">
    <text evidence="2">The sequence shown here is derived from an EMBL/GenBank/DDBJ whole genome shotgun (WGS) entry which is preliminary data.</text>
</comment>
<organism evidence="2 3">
    <name type="scientific">Candidatus Woykebacteria bacterium RIFCSPHIGHO2_02_FULL_43_16b</name>
    <dbReference type="NCBI Taxonomy" id="1802601"/>
    <lineage>
        <taxon>Bacteria</taxon>
        <taxon>Candidatus Woykeibacteriota</taxon>
    </lineage>
</organism>
<feature type="transmembrane region" description="Helical" evidence="1">
    <location>
        <begin position="52"/>
        <end position="72"/>
    </location>
</feature>
<dbReference type="AlphaFoldDB" id="A0A1G1WNC9"/>
<feature type="transmembrane region" description="Helical" evidence="1">
    <location>
        <begin position="120"/>
        <end position="141"/>
    </location>
</feature>
<keyword evidence="1" id="KW-0472">Membrane</keyword>
<name>A0A1G1WNC9_9BACT</name>
<protein>
    <recommendedName>
        <fullName evidence="4">DUF3307 domain-containing protein</fullName>
    </recommendedName>
</protein>
<reference evidence="2 3" key="1">
    <citation type="journal article" date="2016" name="Nat. Commun.">
        <title>Thousands of microbial genomes shed light on interconnected biogeochemical processes in an aquifer system.</title>
        <authorList>
            <person name="Anantharaman K."/>
            <person name="Brown C.T."/>
            <person name="Hug L.A."/>
            <person name="Sharon I."/>
            <person name="Castelle C.J."/>
            <person name="Probst A.J."/>
            <person name="Thomas B.C."/>
            <person name="Singh A."/>
            <person name="Wilkins M.J."/>
            <person name="Karaoz U."/>
            <person name="Brodie E.L."/>
            <person name="Williams K.H."/>
            <person name="Hubbard S.S."/>
            <person name="Banfield J.F."/>
        </authorList>
    </citation>
    <scope>NUCLEOTIDE SEQUENCE [LARGE SCALE GENOMIC DNA]</scope>
</reference>
<keyword evidence="1" id="KW-0812">Transmembrane</keyword>
<dbReference type="Proteomes" id="UP000177821">
    <property type="component" value="Unassembled WGS sequence"/>
</dbReference>
<evidence type="ECO:0000313" key="3">
    <source>
        <dbReference type="Proteomes" id="UP000177821"/>
    </source>
</evidence>
<feature type="transmembrane region" description="Helical" evidence="1">
    <location>
        <begin position="20"/>
        <end position="40"/>
    </location>
</feature>
<evidence type="ECO:0000256" key="1">
    <source>
        <dbReference type="SAM" id="Phobius"/>
    </source>
</evidence>